<keyword evidence="1" id="KW-0812">Transmembrane</keyword>
<feature type="transmembrane region" description="Helical" evidence="1">
    <location>
        <begin position="20"/>
        <end position="41"/>
    </location>
</feature>
<organism evidence="2">
    <name type="scientific">Siphoviridae sp. cteZR38</name>
    <dbReference type="NCBI Taxonomy" id="2827906"/>
    <lineage>
        <taxon>Viruses</taxon>
        <taxon>Duplodnaviria</taxon>
        <taxon>Heunggongvirae</taxon>
        <taxon>Uroviricota</taxon>
        <taxon>Caudoviricetes</taxon>
    </lineage>
</organism>
<dbReference type="EMBL" id="BK032636">
    <property type="protein sequence ID" value="DAF52443.1"/>
    <property type="molecule type" value="Genomic_DNA"/>
</dbReference>
<accession>A0A8S5SNR2</accession>
<keyword evidence="1" id="KW-1133">Transmembrane helix</keyword>
<evidence type="ECO:0000256" key="1">
    <source>
        <dbReference type="SAM" id="Phobius"/>
    </source>
</evidence>
<proteinExistence type="predicted"/>
<sequence>MLGVRNCHSYDHLHFIHNLLILHLIVLLFYFHTIKSILLLIN</sequence>
<keyword evidence="1" id="KW-0472">Membrane</keyword>
<name>A0A8S5SNR2_9CAUD</name>
<evidence type="ECO:0000313" key="2">
    <source>
        <dbReference type="EMBL" id="DAF52443.1"/>
    </source>
</evidence>
<reference evidence="2" key="1">
    <citation type="journal article" date="2021" name="Proc. Natl. Acad. Sci. U.S.A.">
        <title>A Catalog of Tens of Thousands of Viruses from Human Metagenomes Reveals Hidden Associations with Chronic Diseases.</title>
        <authorList>
            <person name="Tisza M.J."/>
            <person name="Buck C.B."/>
        </authorList>
    </citation>
    <scope>NUCLEOTIDE SEQUENCE</scope>
    <source>
        <strain evidence="2">CteZR38</strain>
    </source>
</reference>
<protein>
    <submittedName>
        <fullName evidence="2">Uncharacterized protein</fullName>
    </submittedName>
</protein>